<evidence type="ECO:0000313" key="6">
    <source>
        <dbReference type="Proteomes" id="UP000284434"/>
    </source>
</evidence>
<sequence length="495" mass="55942">MKQLYIISFLLFLIGFYGCYDDEGNYDYTEVFEIRIDSMKASYTLYTLVDTLRISPEVSPADAEYDFHWGVYQTNVQGYAPTLDTIATTRDLVYPMTLDPGSYKIVCMATERNTGITEIKEVPLTVTTALSEGWYVLRTKDDCTDLDLFSTEKGKIENIIATNNEGRNLKGEARAIEFSYNYKAWDEINERYVNTNSIFALAKEEAVVIRTSNGEIIRDIDDLFYERPAVANFQNICSQSTELYLMNDGKAHYIYNMSSNSGRFGVALPGNYQLYPNWTYGFRQPLCFDKTSDSFVAINAMSSSVVNFKEKGAVDSLTYPRVSNLDADLLYIGPGPSNSGWALLKKRQTDTCLMYNLEVNNAYSPYNNPAKKCDTLIDNNSLKLLQADFRASSQNNNIIYFSQGHTVYSCNIDAGYQEKSQVILSDSENITYMRHLKYSTVINKLAVATFDGSRYKVYLYNIQAGNLQADPEILEGEGKVGALIYIKGTGKTTLY</sequence>
<organism evidence="4 6">
    <name type="scientific">Odoribacter splanchnicus</name>
    <dbReference type="NCBI Taxonomy" id="28118"/>
    <lineage>
        <taxon>Bacteria</taxon>
        <taxon>Pseudomonadati</taxon>
        <taxon>Bacteroidota</taxon>
        <taxon>Bacteroidia</taxon>
        <taxon>Bacteroidales</taxon>
        <taxon>Odoribacteraceae</taxon>
        <taxon>Odoribacter</taxon>
    </lineage>
</organism>
<protein>
    <submittedName>
        <fullName evidence="1">PKD-like family lipoprotein</fullName>
    </submittedName>
</protein>
<dbReference type="EMBL" id="JAKNDN010000021">
    <property type="protein sequence ID" value="MCG4960453.1"/>
    <property type="molecule type" value="Genomic_DNA"/>
</dbReference>
<dbReference type="RefSeq" id="WP_013611318.1">
    <property type="nucleotide sequence ID" value="NZ_BAABYK010000001.1"/>
</dbReference>
<keyword evidence="1" id="KW-0449">Lipoprotein</keyword>
<dbReference type="GeneID" id="61274270"/>
<comment type="caution">
    <text evidence="4">The sequence shown here is derived from an EMBL/GenBank/DDBJ whole genome shotgun (WGS) entry which is preliminary data.</text>
</comment>
<gene>
    <name evidence="3" type="ORF">DWW24_00075</name>
    <name evidence="4" type="ORF">DXA53_05850</name>
    <name evidence="1" type="ORF">L0P03_11430</name>
    <name evidence="2" type="ORF">PN645_00400</name>
</gene>
<evidence type="ECO:0000313" key="4">
    <source>
        <dbReference type="EMBL" id="RGY08171.1"/>
    </source>
</evidence>
<dbReference type="Proteomes" id="UP001212263">
    <property type="component" value="Unassembled WGS sequence"/>
</dbReference>
<dbReference type="Pfam" id="PF16407">
    <property type="entry name" value="PKD_2"/>
    <property type="match status" value="1"/>
</dbReference>
<evidence type="ECO:0000313" key="5">
    <source>
        <dbReference type="Proteomes" id="UP000283426"/>
    </source>
</evidence>
<dbReference type="Proteomes" id="UP001199750">
    <property type="component" value="Unassembled WGS sequence"/>
</dbReference>
<name>A0A413IE02_9BACT</name>
<reference evidence="5 6" key="1">
    <citation type="submission" date="2018-08" db="EMBL/GenBank/DDBJ databases">
        <title>A genome reference for cultivated species of the human gut microbiota.</title>
        <authorList>
            <person name="Zou Y."/>
            <person name="Xue W."/>
            <person name="Luo G."/>
        </authorList>
    </citation>
    <scope>NUCLEOTIDE SEQUENCE [LARGE SCALE GENOMIC DNA]</scope>
    <source>
        <strain evidence="3 5">AF14-6AC</strain>
        <strain evidence="4 6">OF03-11</strain>
    </source>
</reference>
<dbReference type="EMBL" id="QRYW01000001">
    <property type="protein sequence ID" value="RGV30512.1"/>
    <property type="molecule type" value="Genomic_DNA"/>
</dbReference>
<reference evidence="1" key="2">
    <citation type="submission" date="2022-01" db="EMBL/GenBank/DDBJ databases">
        <title>Collection of gut derived symbiotic bacterial strains cultured from healthy donors.</title>
        <authorList>
            <person name="Lin H."/>
            <person name="Kohout C."/>
            <person name="Waligurski E."/>
            <person name="Pamer E.G."/>
        </authorList>
    </citation>
    <scope>NUCLEOTIDE SEQUENCE</scope>
    <source>
        <strain evidence="1">DFI.1.149</strain>
    </source>
</reference>
<evidence type="ECO:0000313" key="3">
    <source>
        <dbReference type="EMBL" id="RGV30512.1"/>
    </source>
</evidence>
<dbReference type="PROSITE" id="PS51257">
    <property type="entry name" value="PROKAR_LIPOPROTEIN"/>
    <property type="match status" value="1"/>
</dbReference>
<dbReference type="EMBL" id="QSCO01000006">
    <property type="protein sequence ID" value="RGY08171.1"/>
    <property type="molecule type" value="Genomic_DNA"/>
</dbReference>
<dbReference type="Proteomes" id="UP000284434">
    <property type="component" value="Unassembled WGS sequence"/>
</dbReference>
<dbReference type="InterPro" id="IPR032183">
    <property type="entry name" value="PKD-like"/>
</dbReference>
<dbReference type="EMBL" id="JAQMRD010000001">
    <property type="protein sequence ID" value="MDB9221462.1"/>
    <property type="molecule type" value="Genomic_DNA"/>
</dbReference>
<dbReference type="AlphaFoldDB" id="A0A413IE02"/>
<proteinExistence type="predicted"/>
<evidence type="ECO:0000313" key="2">
    <source>
        <dbReference type="EMBL" id="MDB9221462.1"/>
    </source>
</evidence>
<accession>A0A413IE02</accession>
<dbReference type="OMA" id="EINERYV"/>
<evidence type="ECO:0000313" key="1">
    <source>
        <dbReference type="EMBL" id="MCG4960453.1"/>
    </source>
</evidence>
<reference evidence="2" key="3">
    <citation type="submission" date="2023-01" db="EMBL/GenBank/DDBJ databases">
        <title>Human gut microbiome strain richness.</title>
        <authorList>
            <person name="Chen-Liaw A."/>
        </authorList>
    </citation>
    <scope>NUCLEOTIDE SEQUENCE</scope>
    <source>
        <strain evidence="2">RTP21484st1_B7_RTP21484_190118</strain>
    </source>
</reference>
<dbReference type="Proteomes" id="UP000283426">
    <property type="component" value="Unassembled WGS sequence"/>
</dbReference>